<feature type="compositionally biased region" description="Low complexity" evidence="1">
    <location>
        <begin position="1"/>
        <end position="16"/>
    </location>
</feature>
<sequence>MTDTATQPAADTAATSTDDEAAYDVPADATAYSCSYCGRPFARESWLALHRGLAHPNELDDEEVEAFRVAHDEEEESLSTFRLQALGALVLIYFGFLMVYALV</sequence>
<organism evidence="4 5">
    <name type="scientific">Haloarcula quadrata</name>
    <dbReference type="NCBI Taxonomy" id="182779"/>
    <lineage>
        <taxon>Archaea</taxon>
        <taxon>Methanobacteriati</taxon>
        <taxon>Methanobacteriota</taxon>
        <taxon>Stenosarchaea group</taxon>
        <taxon>Halobacteria</taxon>
        <taxon>Halobacteriales</taxon>
        <taxon>Haloarculaceae</taxon>
        <taxon>Haloarcula</taxon>
    </lineage>
</organism>
<evidence type="ECO:0000256" key="1">
    <source>
        <dbReference type="SAM" id="MobiDB-lite"/>
    </source>
</evidence>
<keyword evidence="2" id="KW-1133">Transmembrane helix</keyword>
<comment type="caution">
    <text evidence="4">The sequence shown here is derived from an EMBL/GenBank/DDBJ whole genome shotgun (WGS) entry which is preliminary data.</text>
</comment>
<dbReference type="SUPFAM" id="SSF57667">
    <property type="entry name" value="beta-beta-alpha zinc fingers"/>
    <property type="match status" value="1"/>
</dbReference>
<evidence type="ECO:0000259" key="3">
    <source>
        <dbReference type="PROSITE" id="PS50157"/>
    </source>
</evidence>
<reference evidence="4 5" key="1">
    <citation type="submission" date="2018-10" db="EMBL/GenBank/DDBJ databases">
        <title>Genomic Encyclopedia of Archaeal and Bacterial Type Strains, Phase II (KMG-II): from individual species to whole genera.</title>
        <authorList>
            <person name="Goeker M."/>
        </authorList>
    </citation>
    <scope>NUCLEOTIDE SEQUENCE [LARGE SCALE GENOMIC DNA]</scope>
    <source>
        <strain evidence="4 5">DSM 11927</strain>
    </source>
</reference>
<name>A0A495R741_9EURY</name>
<dbReference type="Proteomes" id="UP000268233">
    <property type="component" value="Unassembled WGS sequence"/>
</dbReference>
<evidence type="ECO:0000256" key="2">
    <source>
        <dbReference type="SAM" id="Phobius"/>
    </source>
</evidence>
<dbReference type="AlphaFoldDB" id="A0A495R741"/>
<dbReference type="Pfam" id="PF24166">
    <property type="entry name" value="DUF7410"/>
    <property type="match status" value="1"/>
</dbReference>
<evidence type="ECO:0000313" key="5">
    <source>
        <dbReference type="Proteomes" id="UP000268233"/>
    </source>
</evidence>
<gene>
    <name evidence="4" type="ORF">BDK61_2400</name>
</gene>
<dbReference type="PROSITE" id="PS50157">
    <property type="entry name" value="ZINC_FINGER_C2H2_2"/>
    <property type="match status" value="1"/>
</dbReference>
<feature type="domain" description="C2H2-type" evidence="3">
    <location>
        <begin position="32"/>
        <end position="60"/>
    </location>
</feature>
<dbReference type="InterPro" id="IPR013087">
    <property type="entry name" value="Znf_C2H2_type"/>
</dbReference>
<dbReference type="InterPro" id="IPR036236">
    <property type="entry name" value="Znf_C2H2_sf"/>
</dbReference>
<keyword evidence="2" id="KW-0812">Transmembrane</keyword>
<keyword evidence="2" id="KW-0472">Membrane</keyword>
<proteinExistence type="predicted"/>
<protein>
    <recommendedName>
        <fullName evidence="3">C2H2-type domain-containing protein</fullName>
    </recommendedName>
</protein>
<accession>A0A495R741</accession>
<dbReference type="GeneID" id="40152365"/>
<feature type="region of interest" description="Disordered" evidence="1">
    <location>
        <begin position="1"/>
        <end position="20"/>
    </location>
</feature>
<evidence type="ECO:0000313" key="4">
    <source>
        <dbReference type="EMBL" id="RKS83072.1"/>
    </source>
</evidence>
<dbReference type="PROSITE" id="PS00028">
    <property type="entry name" value="ZINC_FINGER_C2H2_1"/>
    <property type="match status" value="1"/>
</dbReference>
<feature type="transmembrane region" description="Helical" evidence="2">
    <location>
        <begin position="83"/>
        <end position="102"/>
    </location>
</feature>
<dbReference type="EMBL" id="RBWW01000001">
    <property type="protein sequence ID" value="RKS83072.1"/>
    <property type="molecule type" value="Genomic_DNA"/>
</dbReference>
<dbReference type="RefSeq" id="WP_007187770.1">
    <property type="nucleotide sequence ID" value="NZ_RBWW01000001.1"/>
</dbReference>
<dbReference type="InterPro" id="IPR055833">
    <property type="entry name" value="DUF7410"/>
</dbReference>
<keyword evidence="5" id="KW-1185">Reference proteome</keyword>